<name>A0AAV5A7Z5_9AGAM</name>
<keyword evidence="3" id="KW-1185">Reference proteome</keyword>
<comment type="caution">
    <text evidence="2">The sequence shown here is derived from an EMBL/GenBank/DDBJ whole genome shotgun (WGS) entry which is preliminary data.</text>
</comment>
<sequence>MARILSTALSGVDILNQIIGKNWEPEAHLSGCGRMLRDFWVHVAGQAAKSQAATLPFGFEVILRKDWIDNLREEYRVNASKKEKKQKEIRHQSIEKFTKRSKSPSAMMVDSDDGTNDIQETSKDLNVTSTIVTIPRIPSPIAVVSETHISEDDLPFGAINEATYSDPDDTPLSQIQVLHTSPQNTKRKRSDEDTREDRRKRPFSPSVAAVSVREKQIQDTSPVNKPPREDHALDILKSTTPNIPAHRLRKMNPKVKPITVGDELQGISTKSRIAKSGSGSKATMIDKALPGTISPQMDADLWLNESFPSPVSAASPIIQSAAHIALPSFGKIWKWTGKLYIKDNESKTDGPAERIGNVKMMDYVPGETRPNDLPMKSLLPQQPVQTLCFRNTYSLPTLPTALDDFRISHFVRMVAEAPNTEAEGENQFPSLVTFMERNLLYSIMPIMMGERNVATMFVVPASVRHIWDIIKLPEKLRNVDATPSLVVAIGIRLYEPPKREYGYSTSEDDLWKSKYSDFSSNYLFSFSDLGRAAMRLEFPEYLFKRLSNRTYSIFTGSMSPTAEGDPYTQSLNFVLNKIPGTEKIPLFVGDARCIFIHVGAWGMLHKLLGLVDRRLRRVDVQFFTYGANPTVERRFWGIQEIFPIGGIVTFTSQAILENSAGVLGLIGQLHEQALWSCYIHPAVISMLVKILMGGGITTETNVDKIFYALSSLTGILKAIEKEQVELMWHPPPPFQWQGPSSSSSLKDLELKKINWILEQDMLSKLRGLALTGECERLFPAANRTEKDVEKVLVDDMVVMQSEYRKNYRRFVIITDVGTTSNTSKQAAHVSASSCEVKDMFEFTHVGRFEFSGDISRQSSKTTGSE</sequence>
<proteinExistence type="predicted"/>
<feature type="compositionally biased region" description="Basic and acidic residues" evidence="1">
    <location>
        <begin position="189"/>
        <end position="199"/>
    </location>
</feature>
<accession>A0AAV5A7Z5</accession>
<feature type="region of interest" description="Disordered" evidence="1">
    <location>
        <begin position="159"/>
        <end position="229"/>
    </location>
</feature>
<evidence type="ECO:0000256" key="1">
    <source>
        <dbReference type="SAM" id="MobiDB-lite"/>
    </source>
</evidence>
<dbReference type="EMBL" id="BPWL01000004">
    <property type="protein sequence ID" value="GJJ09588.1"/>
    <property type="molecule type" value="Genomic_DNA"/>
</dbReference>
<evidence type="ECO:0000313" key="2">
    <source>
        <dbReference type="EMBL" id="GJJ09588.1"/>
    </source>
</evidence>
<organism evidence="2 3">
    <name type="scientific">Clathrus columnatus</name>
    <dbReference type="NCBI Taxonomy" id="1419009"/>
    <lineage>
        <taxon>Eukaryota</taxon>
        <taxon>Fungi</taxon>
        <taxon>Dikarya</taxon>
        <taxon>Basidiomycota</taxon>
        <taxon>Agaricomycotina</taxon>
        <taxon>Agaricomycetes</taxon>
        <taxon>Phallomycetidae</taxon>
        <taxon>Phallales</taxon>
        <taxon>Clathraceae</taxon>
        <taxon>Clathrus</taxon>
    </lineage>
</organism>
<reference evidence="2" key="1">
    <citation type="submission" date="2021-10" db="EMBL/GenBank/DDBJ databases">
        <title>De novo Genome Assembly of Clathrus columnatus (Basidiomycota, Fungi) Using Illumina and Nanopore Sequence Data.</title>
        <authorList>
            <person name="Ogiso-Tanaka E."/>
            <person name="Itagaki H."/>
            <person name="Hosoya T."/>
            <person name="Hosaka K."/>
        </authorList>
    </citation>
    <scope>NUCLEOTIDE SEQUENCE</scope>
    <source>
        <strain evidence="2">MO-923</strain>
    </source>
</reference>
<dbReference type="Proteomes" id="UP001050691">
    <property type="component" value="Unassembled WGS sequence"/>
</dbReference>
<feature type="compositionally biased region" description="Polar residues" evidence="1">
    <location>
        <begin position="171"/>
        <end position="184"/>
    </location>
</feature>
<protein>
    <submittedName>
        <fullName evidence="2">Uncharacterized protein</fullName>
    </submittedName>
</protein>
<gene>
    <name evidence="2" type="ORF">Clacol_003811</name>
</gene>
<feature type="region of interest" description="Disordered" evidence="1">
    <location>
        <begin position="82"/>
        <end position="120"/>
    </location>
</feature>
<dbReference type="AlphaFoldDB" id="A0AAV5A7Z5"/>
<feature type="compositionally biased region" description="Basic and acidic residues" evidence="1">
    <location>
        <begin position="85"/>
        <end position="98"/>
    </location>
</feature>
<evidence type="ECO:0000313" key="3">
    <source>
        <dbReference type="Proteomes" id="UP001050691"/>
    </source>
</evidence>